<reference evidence="2 3" key="1">
    <citation type="submission" date="2023-07" db="EMBL/GenBank/DDBJ databases">
        <title>Sorghum-associated microbial communities from plants grown in Nebraska, USA.</title>
        <authorList>
            <person name="Schachtman D."/>
        </authorList>
    </citation>
    <scope>NUCLEOTIDE SEQUENCE [LARGE SCALE GENOMIC DNA]</scope>
    <source>
        <strain evidence="2 3">3773</strain>
    </source>
</reference>
<name>A0ABU1TT61_9FLAO</name>
<proteinExistence type="predicted"/>
<evidence type="ECO:0000256" key="1">
    <source>
        <dbReference type="SAM" id="SignalP"/>
    </source>
</evidence>
<evidence type="ECO:0000313" key="3">
    <source>
        <dbReference type="Proteomes" id="UP001255185"/>
    </source>
</evidence>
<dbReference type="SUPFAM" id="SSF49464">
    <property type="entry name" value="Carboxypeptidase regulatory domain-like"/>
    <property type="match status" value="1"/>
</dbReference>
<comment type="caution">
    <text evidence="2">The sequence shown here is derived from an EMBL/GenBank/DDBJ whole genome shotgun (WGS) entry which is preliminary data.</text>
</comment>
<dbReference type="EMBL" id="JAVDVI010000015">
    <property type="protein sequence ID" value="MDR6969074.1"/>
    <property type="molecule type" value="Genomic_DNA"/>
</dbReference>
<dbReference type="Proteomes" id="UP001255185">
    <property type="component" value="Unassembled WGS sequence"/>
</dbReference>
<keyword evidence="1" id="KW-0732">Signal</keyword>
<dbReference type="Gene3D" id="2.60.40.1120">
    <property type="entry name" value="Carboxypeptidase-like, regulatory domain"/>
    <property type="match status" value="1"/>
</dbReference>
<organism evidence="2 3">
    <name type="scientific">Flavobacterium arsenatis</name>
    <dbReference type="NCBI Taxonomy" id="1484332"/>
    <lineage>
        <taxon>Bacteria</taxon>
        <taxon>Pseudomonadati</taxon>
        <taxon>Bacteroidota</taxon>
        <taxon>Flavobacteriia</taxon>
        <taxon>Flavobacteriales</taxon>
        <taxon>Flavobacteriaceae</taxon>
        <taxon>Flavobacterium</taxon>
    </lineage>
</organism>
<gene>
    <name evidence="2" type="ORF">J2X31_003100</name>
</gene>
<keyword evidence="3" id="KW-1185">Reference proteome</keyword>
<sequence length="876" mass="101644">MKVFFLAFFLWFSSFVFAQNTFNGVVFDQEQNALNGVNVTIRDNQGKILGYAITDTKGTYTITIEESSAAIVIEIKSMGFASVSQSVANKTQTLDFVLTHEAFELKEIAVKTTPIRRDGDTISYSVSSFANTQDRTISDILKRLPGIEVGTDGRILYQGKPINKYYIEGLDLLGGKYHLANENLPFGEVSNVQIVENHQPIKVLDSLVFSDRAAINIKLKKGYTFTGQAKVGAGLSPLLWDANITPMLFTKNRQLLISYQSNNTGENVGAQLNQLTVEDLVNQFESNSQKTDWLALQQLARPNFSEKRWLDNNVHLFSFNYLHKLKKNYEIRLNMSYLNDYQQQNGGTTTQFITPTDRVTLVEEKYNQFYLNSLHTTLSLEKNTANNYLKNNLQFEGFWDCQRGTINLNGEGLQQELHNRYFKLNNNLKSIFAVGKQMITLNSNIVFHKTPQTLAVNPGQFEELTNNGNPFDKLLQEVDLQTFYTHNYISLTKAIKRFSFEPKVGFEYENQELQTQLSTSENILLNPEFSNRLKWKRAKAYFQLQTQYKKDKWRMDFTMPLNLHTYNIEDRPLQEQENLTQLTFEPRLSVLYDWNNFWKVNFSTGIDNQFGTINQLHYAYILQNYRNIQQINSELPQIFNRNLSAGVFYRNPIETLFGNVMYYYSNSDNNLLYTTQILENGATSLQAIEQNNTKIAHTISGRLSKYFSVIKSNITMNANVGLQEFQQILNLELSDINNKNWGFGSKIETDVTKWFIVEYQLNWMFAKNKVQNQSSPTISQQNHLLNLNLHPKENQYFALKSEYVNNDLFSQQSENFFLDMLYRYTTKKNKIDLELQLCNIFNTKNYRTVNISDFSYLETNFNLRPRQVVFKIRFSL</sequence>
<feature type="chain" id="PRO_5045763529" description="TonB-dependent receptor" evidence="1">
    <location>
        <begin position="19"/>
        <end position="876"/>
    </location>
</feature>
<dbReference type="SUPFAM" id="SSF56935">
    <property type="entry name" value="Porins"/>
    <property type="match status" value="1"/>
</dbReference>
<dbReference type="InterPro" id="IPR008969">
    <property type="entry name" value="CarboxyPept-like_regulatory"/>
</dbReference>
<feature type="signal peptide" evidence="1">
    <location>
        <begin position="1"/>
        <end position="18"/>
    </location>
</feature>
<protein>
    <recommendedName>
        <fullName evidence="4">TonB-dependent receptor</fullName>
    </recommendedName>
</protein>
<dbReference type="RefSeq" id="WP_310027794.1">
    <property type="nucleotide sequence ID" value="NZ_JAVDVI010000015.1"/>
</dbReference>
<accession>A0ABU1TT61</accession>
<evidence type="ECO:0008006" key="4">
    <source>
        <dbReference type="Google" id="ProtNLM"/>
    </source>
</evidence>
<evidence type="ECO:0000313" key="2">
    <source>
        <dbReference type="EMBL" id="MDR6969074.1"/>
    </source>
</evidence>